<reference evidence="2 3" key="1">
    <citation type="submission" date="2020-05" db="EMBL/GenBank/DDBJ databases">
        <authorList>
            <person name="Mo P."/>
        </authorList>
    </citation>
    <scope>NUCLEOTIDE SEQUENCE [LARGE SCALE GENOMIC DNA]</scope>
    <source>
        <strain evidence="2 3">Gen01</strain>
    </source>
</reference>
<protein>
    <submittedName>
        <fullName evidence="2">Beta-lactamase family protein</fullName>
    </submittedName>
</protein>
<dbReference type="Gene3D" id="3.40.710.10">
    <property type="entry name" value="DD-peptidase/beta-lactamase superfamily"/>
    <property type="match status" value="1"/>
</dbReference>
<accession>A0A6M6JRB4</accession>
<proteinExistence type="predicted"/>
<dbReference type="Proteomes" id="UP000505377">
    <property type="component" value="Chromosome"/>
</dbReference>
<dbReference type="PANTHER" id="PTHR43283">
    <property type="entry name" value="BETA-LACTAMASE-RELATED"/>
    <property type="match status" value="1"/>
</dbReference>
<dbReference type="AlphaFoldDB" id="A0A6M6JRB4"/>
<sequence>MSPSRDSSAIDQVLQAAVDAGAVPSVAAIAADRNGVIYEGAAGPRAAGSDDPLTVDTHFRIMSMTKMVATTAALQQVEKGAIDLDAPIADYCPEFADVQVLDGWDGDTPRLRAPKSQATVRQLVTHTSGLGYWFWSEDLMKWEAATSTPNVLSGANVIFTAPLLADPGTAYVYGINTDWLGKVVEAAAGTTLDVVIKDGITGPLGMTETAFQLNEGWKDSLTPVHVKGEDGRWVDSGIELNQTPEYFAGGHGLYSTPRDYIKFQQALLGGGELGGVRILQQATVDQAFTNQIGDLDFPPAIPTADPTATHEFNAGPGYKWGLGLLLNTQDVPGMRRAYSGAWAGLANTHFWVDPTTGICGSIYSNFLPFVPPEALELYANYERALYASL</sequence>
<dbReference type="Pfam" id="PF00144">
    <property type="entry name" value="Beta-lactamase"/>
    <property type="match status" value="1"/>
</dbReference>
<dbReference type="InterPro" id="IPR050789">
    <property type="entry name" value="Diverse_Enzym_Activities"/>
</dbReference>
<keyword evidence="3" id="KW-1185">Reference proteome</keyword>
<dbReference type="EMBL" id="CP053564">
    <property type="protein sequence ID" value="QJY49753.1"/>
    <property type="molecule type" value="Genomic_DNA"/>
</dbReference>
<gene>
    <name evidence="2" type="ORF">HOP40_31620</name>
</gene>
<evidence type="ECO:0000313" key="3">
    <source>
        <dbReference type="Proteomes" id="UP000505377"/>
    </source>
</evidence>
<dbReference type="InterPro" id="IPR012338">
    <property type="entry name" value="Beta-lactam/transpept-like"/>
</dbReference>
<name>A0A6M6JRB4_9PSEU</name>
<dbReference type="SUPFAM" id="SSF56601">
    <property type="entry name" value="beta-lactamase/transpeptidase-like"/>
    <property type="match status" value="1"/>
</dbReference>
<feature type="domain" description="Beta-lactamase-related" evidence="1">
    <location>
        <begin position="10"/>
        <end position="376"/>
    </location>
</feature>
<dbReference type="KEGG" id="pbro:HOP40_31620"/>
<dbReference type="PANTHER" id="PTHR43283:SF3">
    <property type="entry name" value="BETA-LACTAMASE FAMILY PROTEIN (AFU_ORTHOLOGUE AFUA_5G07500)"/>
    <property type="match status" value="1"/>
</dbReference>
<dbReference type="RefSeq" id="WP_172166301.1">
    <property type="nucleotide sequence ID" value="NZ_CP053564.1"/>
</dbReference>
<evidence type="ECO:0000313" key="2">
    <source>
        <dbReference type="EMBL" id="QJY49753.1"/>
    </source>
</evidence>
<dbReference type="InterPro" id="IPR001466">
    <property type="entry name" value="Beta-lactam-related"/>
</dbReference>
<organism evidence="2 3">
    <name type="scientific">Pseudonocardia broussonetiae</name>
    <dbReference type="NCBI Taxonomy" id="2736640"/>
    <lineage>
        <taxon>Bacteria</taxon>
        <taxon>Bacillati</taxon>
        <taxon>Actinomycetota</taxon>
        <taxon>Actinomycetes</taxon>
        <taxon>Pseudonocardiales</taxon>
        <taxon>Pseudonocardiaceae</taxon>
        <taxon>Pseudonocardia</taxon>
    </lineage>
</organism>
<evidence type="ECO:0000259" key="1">
    <source>
        <dbReference type="Pfam" id="PF00144"/>
    </source>
</evidence>